<protein>
    <submittedName>
        <fullName evidence="4">Glycoside hydrolase family 55</fullName>
    </submittedName>
</protein>
<dbReference type="InterPro" id="IPR012334">
    <property type="entry name" value="Pectin_lyas_fold"/>
</dbReference>
<dbReference type="Proteomes" id="UP000266272">
    <property type="component" value="Unassembled WGS sequence"/>
</dbReference>
<comment type="caution">
    <text evidence="4">The sequence shown here is derived from an EMBL/GenBank/DDBJ whole genome shotgun (WGS) entry which is preliminary data.</text>
</comment>
<dbReference type="FunFam" id="2.160.20.10:FF:000023">
    <property type="entry name" value="Exo-beta-1,3-glucanase Exg0"/>
    <property type="match status" value="1"/>
</dbReference>
<keyword evidence="2" id="KW-0732">Signal</keyword>
<dbReference type="InterPro" id="IPR039279">
    <property type="entry name" value="QRT3-like"/>
</dbReference>
<dbReference type="PANTHER" id="PTHR33928:SF2">
    <property type="entry name" value="PECTATE LYASE SUPERFAMILY PROTEIN DOMAIN-CONTAINING PROTEIN-RELATED"/>
    <property type="match status" value="1"/>
</dbReference>
<dbReference type="PROSITE" id="PS51257">
    <property type="entry name" value="PROKAR_LIPOPROTEIN"/>
    <property type="match status" value="1"/>
</dbReference>
<evidence type="ECO:0000256" key="1">
    <source>
        <dbReference type="SAM" id="MobiDB-lite"/>
    </source>
</evidence>
<sequence length="1036" mass="108309">MGFIRSAVLSVLALAVACRGVVTPGAEADSSMGKRASTYWYENIAHQGVAPFAPSGYTVYRNVKDFGAKGDGVTDDTVAINNAILSGGRCGRLCTSSTLTPAIVYFPAGTYLISTPIIDQYYTNIIGDPTNIPTIKATAGFSGIALIDGDTYYGDNNPNDPNWISTNVFYRQVRNFKIDMTSITASAGKIYGIHWPTAQATSLQNIIVTMSTASGNQQVGLFIENGSAGFLTDMTFNGGLIGASVGNQQYTMRNLVFNNCGTAIVSGFTWEWVYQGISINNCQLGIDMTAAESITLIDSSITATPVGIKTSFSANQSPPTSNSLIVENLSLNNVPVAIQSTSGATLLAGGTTTIAAWGQGHQYTPNGPTTFQGTIAPNSRPSSLLNGSNYYTRSKPQYENLPLSSFRSVRSAGATGNAATDDTAALQNVINSATAAGQVVYFDAGIYRITSTLSIPPGAKLVGEEYPIIMSSGTFFNDQGNPKPVVQVGKPGQAGQVEWSDMIVATQGTQAGAILIEWNLAASGTPSGMWDVHTRIGGFKGSNLQVAQCPVTASSSVVNTDCIGAYMSMHIAPSASNLYMENNWFWTADHDIDDSANTQITIFNGRGLYVESTAGTFWFVGTAVEHHTLYQYQFADTQNIYAGVIQTETPYYQPNPNAPTPFTVNTALNDPDFAVSCAGKSGQCAEAWGLRILSSKNILIYAAGLYSFFENNNGNSGCDAALGPENCQNNIVDLEGTLSNVGIYNLGTVGVVNQIVENGNVLAVASANVNAFVDAIALFRLASGSGGVTPPPPTTTSKSTTGPTTMSTITTSSSPPTQTGWKFLGCYSDNVQGRTLANQVQVPGGASAMSIEACEAACESAGYTIAGVEYSGECWCDNRFGNGGGPASDGNAQCTMTCSGAPQETCGGADRLDVYTLGTATRSSPPPVATGWNFRGCYTDSVSSRALVAESIPGGPSSMTVEACQSVCKGLGYILAGLEYADECYCGNSLANGATIAPDGNAQCNMNCAGNAAEICGGPNRLDIYSYGQANGTQPL</sequence>
<dbReference type="AlphaFoldDB" id="A0A395NIS7"/>
<evidence type="ECO:0000313" key="5">
    <source>
        <dbReference type="Proteomes" id="UP000266272"/>
    </source>
</evidence>
<dbReference type="PROSITE" id="PS51212">
    <property type="entry name" value="WSC"/>
    <property type="match status" value="2"/>
</dbReference>
<dbReference type="STRING" id="490622.A0A395NIS7"/>
<keyword evidence="5" id="KW-1185">Reference proteome</keyword>
<dbReference type="Gene3D" id="2.160.20.10">
    <property type="entry name" value="Single-stranded right-handed beta-helix, Pectin lyase-like"/>
    <property type="match status" value="2"/>
</dbReference>
<dbReference type="SUPFAM" id="SSF51126">
    <property type="entry name" value="Pectin lyase-like"/>
    <property type="match status" value="2"/>
</dbReference>
<reference evidence="4 5" key="1">
    <citation type="journal article" date="2018" name="PLoS Pathog.">
        <title>Evolution of structural diversity of trichothecenes, a family of toxins produced by plant pathogenic and entomopathogenic fungi.</title>
        <authorList>
            <person name="Proctor R.H."/>
            <person name="McCormick S.P."/>
            <person name="Kim H.S."/>
            <person name="Cardoza R.E."/>
            <person name="Stanley A.M."/>
            <person name="Lindo L."/>
            <person name="Kelly A."/>
            <person name="Brown D.W."/>
            <person name="Lee T."/>
            <person name="Vaughan M.M."/>
            <person name="Alexander N.J."/>
            <person name="Busman M."/>
            <person name="Gutierrez S."/>
        </authorList>
    </citation>
    <scope>NUCLEOTIDE SEQUENCE [LARGE SCALE GENOMIC DNA]</scope>
    <source>
        <strain evidence="4 5">IBT 40837</strain>
    </source>
</reference>
<feature type="region of interest" description="Disordered" evidence="1">
    <location>
        <begin position="787"/>
        <end position="816"/>
    </location>
</feature>
<accession>A0A395NIS7</accession>
<dbReference type="InterPro" id="IPR024535">
    <property type="entry name" value="RHGA/B-epi-like_pectate_lyase"/>
</dbReference>
<keyword evidence="4" id="KW-0378">Hydrolase</keyword>
<evidence type="ECO:0000259" key="3">
    <source>
        <dbReference type="PROSITE" id="PS51212"/>
    </source>
</evidence>
<name>A0A395NIS7_TRIAR</name>
<dbReference type="EMBL" id="PXOA01000401">
    <property type="protein sequence ID" value="RFU75929.1"/>
    <property type="molecule type" value="Genomic_DNA"/>
</dbReference>
<evidence type="ECO:0000256" key="2">
    <source>
        <dbReference type="SAM" id="SignalP"/>
    </source>
</evidence>
<gene>
    <name evidence="4" type="ORF">TARUN_6298</name>
</gene>
<evidence type="ECO:0000313" key="4">
    <source>
        <dbReference type="EMBL" id="RFU75929.1"/>
    </source>
</evidence>
<dbReference type="InterPro" id="IPR011050">
    <property type="entry name" value="Pectin_lyase_fold/virulence"/>
</dbReference>
<dbReference type="Pfam" id="PF01822">
    <property type="entry name" value="WSC"/>
    <property type="match status" value="2"/>
</dbReference>
<feature type="signal peptide" evidence="2">
    <location>
        <begin position="1"/>
        <end position="28"/>
    </location>
</feature>
<dbReference type="SMART" id="SM00321">
    <property type="entry name" value="WSC"/>
    <property type="match status" value="2"/>
</dbReference>
<dbReference type="Pfam" id="PF12708">
    <property type="entry name" value="Pect-lyase_RHGA_epim"/>
    <property type="match status" value="2"/>
</dbReference>
<dbReference type="OrthoDB" id="1046782at2759"/>
<feature type="compositionally biased region" description="Low complexity" evidence="1">
    <location>
        <begin position="795"/>
        <end position="816"/>
    </location>
</feature>
<proteinExistence type="predicted"/>
<dbReference type="GO" id="GO:0004650">
    <property type="term" value="F:polygalacturonase activity"/>
    <property type="evidence" value="ECO:0007669"/>
    <property type="project" value="InterPro"/>
</dbReference>
<feature type="domain" description="WSC" evidence="3">
    <location>
        <begin position="820"/>
        <end position="918"/>
    </location>
</feature>
<dbReference type="InterPro" id="IPR002889">
    <property type="entry name" value="WSC_carb-bd"/>
</dbReference>
<dbReference type="PANTHER" id="PTHR33928">
    <property type="entry name" value="POLYGALACTURONASE QRT3"/>
    <property type="match status" value="1"/>
</dbReference>
<feature type="chain" id="PRO_5017476289" evidence="2">
    <location>
        <begin position="29"/>
        <end position="1036"/>
    </location>
</feature>
<organism evidence="4 5">
    <name type="scientific">Trichoderma arundinaceum</name>
    <dbReference type="NCBI Taxonomy" id="490622"/>
    <lineage>
        <taxon>Eukaryota</taxon>
        <taxon>Fungi</taxon>
        <taxon>Dikarya</taxon>
        <taxon>Ascomycota</taxon>
        <taxon>Pezizomycotina</taxon>
        <taxon>Sordariomycetes</taxon>
        <taxon>Hypocreomycetidae</taxon>
        <taxon>Hypocreales</taxon>
        <taxon>Hypocreaceae</taxon>
        <taxon>Trichoderma</taxon>
    </lineage>
</organism>
<dbReference type="CDD" id="cd23668">
    <property type="entry name" value="GH55_beta13glucanase-like"/>
    <property type="match status" value="1"/>
</dbReference>
<feature type="domain" description="WSC" evidence="3">
    <location>
        <begin position="931"/>
        <end position="1028"/>
    </location>
</feature>